<dbReference type="Proteomes" id="UP000228934">
    <property type="component" value="Unassembled WGS sequence"/>
</dbReference>
<gene>
    <name evidence="2" type="ORF">AB205_0166200</name>
</gene>
<dbReference type="PANTHER" id="PTHR31239:SF2">
    <property type="entry name" value="NICOLIN-1"/>
    <property type="match status" value="1"/>
</dbReference>
<dbReference type="PANTHER" id="PTHR31239">
    <property type="entry name" value="NICOLIN 1"/>
    <property type="match status" value="1"/>
</dbReference>
<feature type="compositionally biased region" description="Basic and acidic residues" evidence="1">
    <location>
        <begin position="174"/>
        <end position="183"/>
    </location>
</feature>
<dbReference type="AlphaFoldDB" id="A0A2G9RR76"/>
<reference evidence="3" key="1">
    <citation type="journal article" date="2017" name="Nat. Commun.">
        <title>The North American bullfrog draft genome provides insight into hormonal regulation of long noncoding RNA.</title>
        <authorList>
            <person name="Hammond S.A."/>
            <person name="Warren R.L."/>
            <person name="Vandervalk B.P."/>
            <person name="Kucuk E."/>
            <person name="Khan H."/>
            <person name="Gibb E.A."/>
            <person name="Pandoh P."/>
            <person name="Kirk H."/>
            <person name="Zhao Y."/>
            <person name="Jones M."/>
            <person name="Mungall A.J."/>
            <person name="Coope R."/>
            <person name="Pleasance S."/>
            <person name="Moore R.A."/>
            <person name="Holt R.A."/>
            <person name="Round J.M."/>
            <person name="Ohora S."/>
            <person name="Walle B.V."/>
            <person name="Veldhoen N."/>
            <person name="Helbing C.C."/>
            <person name="Birol I."/>
        </authorList>
    </citation>
    <scope>NUCLEOTIDE SEQUENCE [LARGE SCALE GENOMIC DNA]</scope>
</reference>
<keyword evidence="3" id="KW-1185">Reference proteome</keyword>
<dbReference type="GO" id="GO:0005654">
    <property type="term" value="C:nucleoplasm"/>
    <property type="evidence" value="ECO:0007669"/>
    <property type="project" value="TreeGrafter"/>
</dbReference>
<accession>A0A2G9RR76</accession>
<evidence type="ECO:0000313" key="2">
    <source>
        <dbReference type="EMBL" id="PIO30255.1"/>
    </source>
</evidence>
<feature type="region of interest" description="Disordered" evidence="1">
    <location>
        <begin position="174"/>
        <end position="193"/>
    </location>
</feature>
<evidence type="ECO:0008006" key="4">
    <source>
        <dbReference type="Google" id="ProtNLM"/>
    </source>
</evidence>
<evidence type="ECO:0000256" key="1">
    <source>
        <dbReference type="SAM" id="MobiDB-lite"/>
    </source>
</evidence>
<reference evidence="2" key="2">
    <citation type="submission" date="2017-08" db="EMBL/GenBank/DDBJ databases">
        <title>Assembly of the North American Bullfrog Genome.</title>
        <authorList>
            <person name="Warren R.L."/>
            <person name="Vandervalk B.P."/>
            <person name="Kucuk E."/>
            <person name="Birol I."/>
            <person name="Helbing C."/>
            <person name="Pandoh P."/>
            <person name="Behsaz B."/>
            <person name="Mohamadi H."/>
            <person name="Chu J."/>
            <person name="Jackman S."/>
            <person name="Hammond S.A."/>
            <person name="Veldhoen N."/>
            <person name="Kirk H."/>
            <person name="Zhao Y."/>
            <person name="Coope R."/>
            <person name="Pleasance S."/>
            <person name="Moore R."/>
            <person name="Holt R."/>
        </authorList>
    </citation>
    <scope>NUCLEOTIDE SEQUENCE</scope>
    <source>
        <strain evidence="2">Bruno</strain>
        <tissue evidence="2">Liver</tissue>
    </source>
</reference>
<dbReference type="InterPro" id="IPR040235">
    <property type="entry name" value="Nicolin-1"/>
</dbReference>
<name>A0A2G9RR76_AQUCT</name>
<dbReference type="EMBL" id="KV933222">
    <property type="protein sequence ID" value="PIO30253.1"/>
    <property type="molecule type" value="Genomic_DNA"/>
</dbReference>
<dbReference type="OrthoDB" id="73161at2759"/>
<dbReference type="EMBL" id="KV933222">
    <property type="protein sequence ID" value="PIO30255.1"/>
    <property type="molecule type" value="Genomic_DNA"/>
</dbReference>
<sequence>MAQDSAPCTVKAPVPLQVGDGKSELGRPGVYVIDVTLQKPQTVQEISFKNSYTAFLTVRIQQRKKSDPKNRRWRTCVRDLRLMANPHTEDGSQDYVSLHAPQMLCATDHVSSIRLILRQPSPVWTTFTIEDLQINPSGQQSLQKGFSWWLNHLPPKEQLRSLNKKVQRAMRMRSREPAPESQHRWIPGQGLPDPNRVSSELQQMWVLTEVMRSNQNAASVGRFDVSVWNILFFITGKILLPGLLLPALCTGRAE</sequence>
<protein>
    <recommendedName>
        <fullName evidence="4">Nicolin-1</fullName>
    </recommendedName>
</protein>
<organism evidence="2 3">
    <name type="scientific">Aquarana catesbeiana</name>
    <name type="common">American bullfrog</name>
    <name type="synonym">Rana catesbeiana</name>
    <dbReference type="NCBI Taxonomy" id="8400"/>
    <lineage>
        <taxon>Eukaryota</taxon>
        <taxon>Metazoa</taxon>
        <taxon>Chordata</taxon>
        <taxon>Craniata</taxon>
        <taxon>Vertebrata</taxon>
        <taxon>Euteleostomi</taxon>
        <taxon>Amphibia</taxon>
        <taxon>Batrachia</taxon>
        <taxon>Anura</taxon>
        <taxon>Neobatrachia</taxon>
        <taxon>Ranoidea</taxon>
        <taxon>Ranidae</taxon>
        <taxon>Aquarana</taxon>
    </lineage>
</organism>
<proteinExistence type="predicted"/>
<evidence type="ECO:0000313" key="3">
    <source>
        <dbReference type="Proteomes" id="UP000228934"/>
    </source>
</evidence>